<evidence type="ECO:0000313" key="2">
    <source>
        <dbReference type="Proteomes" id="UP000199527"/>
    </source>
</evidence>
<gene>
    <name evidence="1" type="ORF">SAMN04488540_10729</name>
</gene>
<name>A0A1G8SW25_9GAMM</name>
<proteinExistence type="predicted"/>
<dbReference type="Proteomes" id="UP000199527">
    <property type="component" value="Unassembled WGS sequence"/>
</dbReference>
<accession>A0A1G8SW25</accession>
<keyword evidence="2" id="KW-1185">Reference proteome</keyword>
<sequence>MLNRGSALLSQVHNLLRFGLSHTRDADCVTY</sequence>
<protein>
    <submittedName>
        <fullName evidence="1">Uncharacterized protein</fullName>
    </submittedName>
</protein>
<reference evidence="2" key="1">
    <citation type="submission" date="2016-10" db="EMBL/GenBank/DDBJ databases">
        <authorList>
            <person name="Varghese N."/>
            <person name="Submissions S."/>
        </authorList>
    </citation>
    <scope>NUCLEOTIDE SEQUENCE [LARGE SCALE GENOMIC DNA]</scope>
    <source>
        <strain evidence="2">DSM 23317</strain>
    </source>
</reference>
<evidence type="ECO:0000313" key="1">
    <source>
        <dbReference type="EMBL" id="SDJ33413.1"/>
    </source>
</evidence>
<organism evidence="1 2">
    <name type="scientific">Ferrimonas sediminum</name>
    <dbReference type="NCBI Taxonomy" id="718193"/>
    <lineage>
        <taxon>Bacteria</taxon>
        <taxon>Pseudomonadati</taxon>
        <taxon>Pseudomonadota</taxon>
        <taxon>Gammaproteobacteria</taxon>
        <taxon>Alteromonadales</taxon>
        <taxon>Ferrimonadaceae</taxon>
        <taxon>Ferrimonas</taxon>
    </lineage>
</organism>
<dbReference type="AlphaFoldDB" id="A0A1G8SW25"/>
<dbReference type="EMBL" id="FNEM01000007">
    <property type="protein sequence ID" value="SDJ33413.1"/>
    <property type="molecule type" value="Genomic_DNA"/>
</dbReference>